<evidence type="ECO:0000313" key="3">
    <source>
        <dbReference type="Proteomes" id="UP001457282"/>
    </source>
</evidence>
<protein>
    <submittedName>
        <fullName evidence="2">Uncharacterized protein</fullName>
    </submittedName>
</protein>
<keyword evidence="3" id="KW-1185">Reference proteome</keyword>
<organism evidence="2 3">
    <name type="scientific">Rubus argutus</name>
    <name type="common">Southern blackberry</name>
    <dbReference type="NCBI Taxonomy" id="59490"/>
    <lineage>
        <taxon>Eukaryota</taxon>
        <taxon>Viridiplantae</taxon>
        <taxon>Streptophyta</taxon>
        <taxon>Embryophyta</taxon>
        <taxon>Tracheophyta</taxon>
        <taxon>Spermatophyta</taxon>
        <taxon>Magnoliopsida</taxon>
        <taxon>eudicotyledons</taxon>
        <taxon>Gunneridae</taxon>
        <taxon>Pentapetalae</taxon>
        <taxon>rosids</taxon>
        <taxon>fabids</taxon>
        <taxon>Rosales</taxon>
        <taxon>Rosaceae</taxon>
        <taxon>Rosoideae</taxon>
        <taxon>Rosoideae incertae sedis</taxon>
        <taxon>Rubus</taxon>
    </lineage>
</organism>
<sequence length="193" mass="20977">MLLGRKGISLPWFSNEDEDSFSFESTGVREESDVPSMWWLSPTGKLMDREGRVYFGGAGGDVMGTPLMEGARNGPNLAVGMAVLNLSAEQVTLLQVIIQQYPTSIQVSSMMIARPCVGQTVTVLLSIPSFLIILDALFGGERTVPIKNGKQKWIGFASWIGATVLALLAGIGFYFIGRRNSCVREPSQIHPLP</sequence>
<comment type="caution">
    <text evidence="2">The sequence shown here is derived from an EMBL/GenBank/DDBJ whole genome shotgun (WGS) entry which is preliminary data.</text>
</comment>
<name>A0AAW1XL82_RUBAR</name>
<proteinExistence type="predicted"/>
<feature type="transmembrane region" description="Helical" evidence="1">
    <location>
        <begin position="154"/>
        <end position="176"/>
    </location>
</feature>
<gene>
    <name evidence="2" type="ORF">M0R45_013834</name>
</gene>
<evidence type="ECO:0000313" key="2">
    <source>
        <dbReference type="EMBL" id="KAK9937016.1"/>
    </source>
</evidence>
<dbReference type="AlphaFoldDB" id="A0AAW1XL82"/>
<keyword evidence="1" id="KW-1133">Transmembrane helix</keyword>
<keyword evidence="1" id="KW-0472">Membrane</keyword>
<feature type="transmembrane region" description="Helical" evidence="1">
    <location>
        <begin position="116"/>
        <end position="134"/>
    </location>
</feature>
<evidence type="ECO:0000256" key="1">
    <source>
        <dbReference type="SAM" id="Phobius"/>
    </source>
</evidence>
<accession>A0AAW1XL82</accession>
<keyword evidence="1" id="KW-0812">Transmembrane</keyword>
<dbReference type="EMBL" id="JBEDUW010000003">
    <property type="protein sequence ID" value="KAK9937016.1"/>
    <property type="molecule type" value="Genomic_DNA"/>
</dbReference>
<dbReference type="Proteomes" id="UP001457282">
    <property type="component" value="Unassembled WGS sequence"/>
</dbReference>
<reference evidence="2 3" key="1">
    <citation type="journal article" date="2023" name="G3 (Bethesda)">
        <title>A chromosome-length genome assembly and annotation of blackberry (Rubus argutus, cv. 'Hillquist').</title>
        <authorList>
            <person name="Bruna T."/>
            <person name="Aryal R."/>
            <person name="Dudchenko O."/>
            <person name="Sargent D.J."/>
            <person name="Mead D."/>
            <person name="Buti M."/>
            <person name="Cavallini A."/>
            <person name="Hytonen T."/>
            <person name="Andres J."/>
            <person name="Pham M."/>
            <person name="Weisz D."/>
            <person name="Mascagni F."/>
            <person name="Usai G."/>
            <person name="Natali L."/>
            <person name="Bassil N."/>
            <person name="Fernandez G.E."/>
            <person name="Lomsadze A."/>
            <person name="Armour M."/>
            <person name="Olukolu B."/>
            <person name="Poorten T."/>
            <person name="Britton C."/>
            <person name="Davik J."/>
            <person name="Ashrafi H."/>
            <person name="Aiden E.L."/>
            <person name="Borodovsky M."/>
            <person name="Worthington M."/>
        </authorList>
    </citation>
    <scope>NUCLEOTIDE SEQUENCE [LARGE SCALE GENOMIC DNA]</scope>
    <source>
        <strain evidence="2">PI 553951</strain>
    </source>
</reference>